<dbReference type="OrthoDB" id="1817732at2"/>
<accession>W7UH75</accession>
<dbReference type="SUPFAM" id="SSF69279">
    <property type="entry name" value="Phage tail proteins"/>
    <property type="match status" value="1"/>
</dbReference>
<gene>
    <name evidence="1" type="ORF">RF007C_10045</name>
</gene>
<dbReference type="EMBL" id="ATAX01000026">
    <property type="protein sequence ID" value="EWM53303.1"/>
    <property type="molecule type" value="Genomic_DNA"/>
</dbReference>
<proteinExistence type="predicted"/>
<dbReference type="RefSeq" id="WP_037299622.1">
    <property type="nucleotide sequence ID" value="NZ_ATAX01000026.1"/>
</dbReference>
<dbReference type="eggNOG" id="ENOG5032K6F">
    <property type="taxonomic scope" value="Bacteria"/>
</dbReference>
<comment type="caution">
    <text evidence="1">The sequence shown here is derived from an EMBL/GenBank/DDBJ whole genome shotgun (WGS) entry which is preliminary data.</text>
</comment>
<protein>
    <submittedName>
        <fullName evidence="1">Uncharacterized protein</fullName>
    </submittedName>
</protein>
<dbReference type="Proteomes" id="UP000019365">
    <property type="component" value="Unassembled WGS sequence"/>
</dbReference>
<evidence type="ECO:0000313" key="1">
    <source>
        <dbReference type="EMBL" id="EWM53303.1"/>
    </source>
</evidence>
<sequence>MTASVSIRTAGGETLVDGKVLHFSFKKDMYTPYTVLSAKVRAVRSSYSGAAEASLILDGRVVHHGLIDSIRWEKAAGEQFMNVSSRGFTSLLTQNQIEPGFKMNISFNDLMDGYYTLPYVTHEDNSDNSSYIYVRPNTSMWDAVSNLSYKLLGTYPFIKGTNTVRISPASAPESFDLRSKSLLTEGTELVNKHLASGYHMANMGGSYGEFDLIDTDAAALNIVRHKYFDLDMRFLYAPQQALVYRDKYDFRGQKRIFCSYSGYEGEDLSDIVSFGSVSGERIGSVSVRGGSGGIVTEIGVYTDKFPKTLP</sequence>
<dbReference type="PATRIC" id="fig|1341157.4.peg.2075"/>
<reference evidence="1 2" key="1">
    <citation type="journal article" date="2014" name="PLoS ONE">
        <title>Rumen cellulosomics: divergent fiber-degrading strategies revealed by comparative genome-wide analysis of six ruminococcal strains.</title>
        <authorList>
            <person name="Dassa B."/>
            <person name="Borovok I."/>
            <person name="Ruimy-Israeli V."/>
            <person name="Lamed R."/>
            <person name="Flint H.J."/>
            <person name="Duncan S.H."/>
            <person name="Henrissat B."/>
            <person name="Coutinho P."/>
            <person name="Morrison M."/>
            <person name="Mosoni P."/>
            <person name="Yeoman C.J."/>
            <person name="White B.A."/>
            <person name="Bayer E.A."/>
        </authorList>
    </citation>
    <scope>NUCLEOTIDE SEQUENCE [LARGE SCALE GENOMIC DNA]</scope>
    <source>
        <strain evidence="1 2">007c</strain>
    </source>
</reference>
<dbReference type="AlphaFoldDB" id="W7UH75"/>
<name>W7UH75_RUMFL</name>
<organism evidence="1 2">
    <name type="scientific">Ruminococcus flavefaciens 007c</name>
    <dbReference type="NCBI Taxonomy" id="1341157"/>
    <lineage>
        <taxon>Bacteria</taxon>
        <taxon>Bacillati</taxon>
        <taxon>Bacillota</taxon>
        <taxon>Clostridia</taxon>
        <taxon>Eubacteriales</taxon>
        <taxon>Oscillospiraceae</taxon>
        <taxon>Ruminococcus</taxon>
    </lineage>
</organism>
<keyword evidence="2" id="KW-1185">Reference proteome</keyword>
<evidence type="ECO:0000313" key="2">
    <source>
        <dbReference type="Proteomes" id="UP000019365"/>
    </source>
</evidence>